<dbReference type="RefSeq" id="WP_236098759.1">
    <property type="nucleotide sequence ID" value="NZ_JAKGUD010000003.1"/>
</dbReference>
<dbReference type="Pfam" id="PF05157">
    <property type="entry name" value="MshEN"/>
    <property type="match status" value="1"/>
</dbReference>
<evidence type="ECO:0000256" key="1">
    <source>
        <dbReference type="ARBA" id="ARBA00006611"/>
    </source>
</evidence>
<dbReference type="InterPro" id="IPR037257">
    <property type="entry name" value="T2SS_E_N_sf"/>
</dbReference>
<dbReference type="Pfam" id="PF00437">
    <property type="entry name" value="T2SSE"/>
    <property type="match status" value="1"/>
</dbReference>
<dbReference type="SUPFAM" id="SSF160246">
    <property type="entry name" value="EspE N-terminal domain-like"/>
    <property type="match status" value="1"/>
</dbReference>
<dbReference type="PANTHER" id="PTHR30258">
    <property type="entry name" value="TYPE II SECRETION SYSTEM PROTEIN GSPE-RELATED"/>
    <property type="match status" value="1"/>
</dbReference>
<evidence type="ECO:0000313" key="5">
    <source>
        <dbReference type="EMBL" id="MCF4142002.1"/>
    </source>
</evidence>
<keyword evidence="6" id="KW-1185">Reference proteome</keyword>
<dbReference type="Gene3D" id="3.30.300.160">
    <property type="entry name" value="Type II secretion system, protein E, N-terminal domain"/>
    <property type="match status" value="1"/>
</dbReference>
<accession>A0ABS9ELB1</accession>
<organism evidence="5 6">
    <name type="scientific">Dethiosulfovibrio marinus</name>
    <dbReference type="NCBI Taxonomy" id="133532"/>
    <lineage>
        <taxon>Bacteria</taxon>
        <taxon>Thermotogati</taxon>
        <taxon>Synergistota</taxon>
        <taxon>Synergistia</taxon>
        <taxon>Synergistales</taxon>
        <taxon>Dethiosulfovibrionaceae</taxon>
        <taxon>Dethiosulfovibrio</taxon>
    </lineage>
</organism>
<dbReference type="InterPro" id="IPR001482">
    <property type="entry name" value="T2SS/T4SS_dom"/>
</dbReference>
<evidence type="ECO:0000313" key="6">
    <source>
        <dbReference type="Proteomes" id="UP001200430"/>
    </source>
</evidence>
<reference evidence="5 6" key="1">
    <citation type="submission" date="2022-01" db="EMBL/GenBank/DDBJ databases">
        <title>Dethiosulfovibrio faecalis sp. nov., a novel proteolytic, non-sulfur-reducing bacterium isolated from a marine aquaculture solid waste bioreactor.</title>
        <authorList>
            <person name="Grabowski S."/>
            <person name="Apolinario E."/>
            <person name="Schneider N."/>
            <person name="Marshall C.W."/>
            <person name="Sowers K.R."/>
        </authorList>
    </citation>
    <scope>NUCLEOTIDE SEQUENCE [LARGE SCALE GENOMIC DNA]</scope>
    <source>
        <strain evidence="5 6">DSM 12537</strain>
    </source>
</reference>
<feature type="domain" description="Bacterial type II secretion system protein E" evidence="4">
    <location>
        <begin position="384"/>
        <end position="398"/>
    </location>
</feature>
<dbReference type="Gene3D" id="3.30.450.90">
    <property type="match status" value="1"/>
</dbReference>
<dbReference type="SUPFAM" id="SSF52540">
    <property type="entry name" value="P-loop containing nucleoside triphosphate hydrolases"/>
    <property type="match status" value="1"/>
</dbReference>
<dbReference type="Gene3D" id="1.10.40.70">
    <property type="match status" value="1"/>
</dbReference>
<dbReference type="CDD" id="cd01129">
    <property type="entry name" value="PulE-GspE-like"/>
    <property type="match status" value="1"/>
</dbReference>
<keyword evidence="3" id="KW-0067">ATP-binding</keyword>
<dbReference type="PANTHER" id="PTHR30258:SF1">
    <property type="entry name" value="PROTEIN TRANSPORT PROTEIN HOFB HOMOLOG"/>
    <property type="match status" value="1"/>
</dbReference>
<protein>
    <submittedName>
        <fullName evidence="5">Flp pilus assembly complex ATPase component TadA</fullName>
    </submittedName>
</protein>
<dbReference type="InterPro" id="IPR027417">
    <property type="entry name" value="P-loop_NTPase"/>
</dbReference>
<name>A0ABS9ELB1_9BACT</name>
<comment type="caution">
    <text evidence="5">The sequence shown here is derived from an EMBL/GenBank/DDBJ whole genome shotgun (WGS) entry which is preliminary data.</text>
</comment>
<keyword evidence="2" id="KW-0547">Nucleotide-binding</keyword>
<comment type="similarity">
    <text evidence="1">Belongs to the GSP E family.</text>
</comment>
<sequence>MESFKNVKLGDLLIKSNVLTEKQLESALEEQKQTGMRLGEILLKNGRLSEFQLVEALSKQLHLPMVSTSRYRPMPEALRLIPQNVAERLRVIPLTITDDGNLMIATADPLDLVAADELRMISGKEISFGLCPVSQILRDLNRIYSIQETLDDAEIEVVDTTGEGGELDLGLSIKSGAAADDAPVIKIVNNILEQGVREGASDIHIEPMEKSTQVRFRVDGQLFNALDFSRGLHPAVTSRIKIMSNIDISEKRKPQDGRILIRVLDRKVDLRVSTLPTIYGEKTVIRVLDQSNAMVGLEKLGFDQEDRDRLDRLLKVPYGIILVTGPTGSGKSTTLYSFLERINNPDVNIVTVEDPVEYSINGISQVQVSEKAGRTFSSVLRAILRQDPDKIMVGEIRDGETANLAIRAALTGHLVLSTLHTNDATSAPIRLEDMGVPPFLVASSLTAVIAQRLVRRLCEHCKEKYIVPDVLCSELGIPQGSEIYRPQGCDACRGTGYSGRTSLFEIMELDDSIKDMIIEKETASTIRARVVDNGMRTLRRAGISKMLDGVTSMEEIMNVTI</sequence>
<evidence type="ECO:0000256" key="3">
    <source>
        <dbReference type="ARBA" id="ARBA00022840"/>
    </source>
</evidence>
<proteinExistence type="inferred from homology"/>
<dbReference type="PROSITE" id="PS00662">
    <property type="entry name" value="T2SP_E"/>
    <property type="match status" value="1"/>
</dbReference>
<dbReference type="EMBL" id="JAKGUD010000003">
    <property type="protein sequence ID" value="MCF4142002.1"/>
    <property type="molecule type" value="Genomic_DNA"/>
</dbReference>
<evidence type="ECO:0000256" key="2">
    <source>
        <dbReference type="ARBA" id="ARBA00022741"/>
    </source>
</evidence>
<gene>
    <name evidence="5" type="primary">tadA</name>
    <name evidence="5" type="ORF">L2W38_04125</name>
</gene>
<dbReference type="InterPro" id="IPR007831">
    <property type="entry name" value="T2SS_GspE_N"/>
</dbReference>
<evidence type="ECO:0000259" key="4">
    <source>
        <dbReference type="PROSITE" id="PS00662"/>
    </source>
</evidence>
<dbReference type="Gene3D" id="3.40.50.300">
    <property type="entry name" value="P-loop containing nucleotide triphosphate hydrolases"/>
    <property type="match status" value="1"/>
</dbReference>
<dbReference type="Proteomes" id="UP001200430">
    <property type="component" value="Unassembled WGS sequence"/>
</dbReference>